<comment type="function">
    <text evidence="7">Sodium-phosphate symporter.</text>
</comment>
<feature type="transmembrane region" description="Helical" evidence="7">
    <location>
        <begin position="37"/>
        <end position="57"/>
    </location>
</feature>
<accession>A0ABR1FNH8</accession>
<evidence type="ECO:0000256" key="2">
    <source>
        <dbReference type="ARBA" id="ARBA00022448"/>
    </source>
</evidence>
<keyword evidence="6 7" id="KW-0472">Membrane</keyword>
<name>A0ABR1FNH8_AURAN</name>
<evidence type="ECO:0000256" key="3">
    <source>
        <dbReference type="ARBA" id="ARBA00022592"/>
    </source>
</evidence>
<dbReference type="Pfam" id="PF01384">
    <property type="entry name" value="PHO4"/>
    <property type="match status" value="1"/>
</dbReference>
<keyword evidence="4 7" id="KW-0812">Transmembrane</keyword>
<dbReference type="Proteomes" id="UP001363151">
    <property type="component" value="Unassembled WGS sequence"/>
</dbReference>
<keyword evidence="8" id="KW-0732">Signal</keyword>
<evidence type="ECO:0000256" key="5">
    <source>
        <dbReference type="ARBA" id="ARBA00022989"/>
    </source>
</evidence>
<keyword evidence="5 7" id="KW-1133">Transmembrane helix</keyword>
<evidence type="ECO:0000256" key="4">
    <source>
        <dbReference type="ARBA" id="ARBA00022692"/>
    </source>
</evidence>
<dbReference type="PANTHER" id="PTHR11101">
    <property type="entry name" value="PHOSPHATE TRANSPORTER"/>
    <property type="match status" value="1"/>
</dbReference>
<evidence type="ECO:0000256" key="8">
    <source>
        <dbReference type="SAM" id="SignalP"/>
    </source>
</evidence>
<sequence length="565" mass="59565">MKGFSVTSAARGMGVLLLVTLASEISANRSDWEQEDYTWLIVCAGILAFCAAWGIGANDVANAYATSVGSKAITVKQAVMLASVFEFLGALLMGSNVSKTIRKGIADVKCFDDNPGLLMYGMTCVIIAVAVWLLVASYLEMPVSTTHSCVGGIIGMAMMSRGRRCVVWNYTKNDYGNGNTNMSFDNFPFLDGVSEIAVSWVLSPIASGFCAAILYGITKYVVLESSLIPESVAPPHLRAKVLFPFIVAFTFGVNSVFWIVKGTKGQPERFGTSRLVREAKAGNLAPAIEVGGMVAACGFALAALAVIPMSKWVDDDIAAKEAAKASAGDDAEKGAAADAAPAEGVVGYVKHELLEADPHAVLKTNEKVGDIHANVKHHDAKAEGFFRYVQVFTAIVDSFSHGANDVANAMGPFAAAYVAYKKGKVVKSQELTDGTMMWILAIGGVGIVVGLATYGYKIMNAMGVKLTAITPSRGYCIELGAAFVIIYGTAQGWPLSTTHCQVGATVAVGLFEGTAGVNGKLFAKTCFGWIITLVVVGTGTAILVGPSPEPLKDEYCADWAAVHYN</sequence>
<dbReference type="PANTHER" id="PTHR11101:SF80">
    <property type="entry name" value="PHOSPHATE TRANSPORTER"/>
    <property type="match status" value="1"/>
</dbReference>
<protein>
    <recommendedName>
        <fullName evidence="7">Phosphate transporter</fullName>
    </recommendedName>
</protein>
<gene>
    <name evidence="9" type="primary">PHO89</name>
    <name evidence="9" type="ORF">SO694_00149042</name>
</gene>
<proteinExistence type="inferred from homology"/>
<feature type="transmembrane region" description="Helical" evidence="7">
    <location>
        <begin position="436"/>
        <end position="456"/>
    </location>
</feature>
<evidence type="ECO:0000313" key="10">
    <source>
        <dbReference type="Proteomes" id="UP001363151"/>
    </source>
</evidence>
<feature type="transmembrane region" description="Helical" evidence="7">
    <location>
        <begin position="526"/>
        <end position="545"/>
    </location>
</feature>
<feature type="transmembrane region" description="Helical" evidence="7">
    <location>
        <begin position="241"/>
        <end position="260"/>
    </location>
</feature>
<organism evidence="9 10">
    <name type="scientific">Aureococcus anophagefferens</name>
    <name type="common">Harmful bloom alga</name>
    <dbReference type="NCBI Taxonomy" id="44056"/>
    <lineage>
        <taxon>Eukaryota</taxon>
        <taxon>Sar</taxon>
        <taxon>Stramenopiles</taxon>
        <taxon>Ochrophyta</taxon>
        <taxon>Pelagophyceae</taxon>
        <taxon>Pelagomonadales</taxon>
        <taxon>Pelagomonadaceae</taxon>
        <taxon>Aureococcus</taxon>
    </lineage>
</organism>
<evidence type="ECO:0000256" key="7">
    <source>
        <dbReference type="RuleBase" id="RU363058"/>
    </source>
</evidence>
<feature type="transmembrane region" description="Helical" evidence="7">
    <location>
        <begin position="78"/>
        <end position="97"/>
    </location>
</feature>
<feature type="transmembrane region" description="Helical" evidence="7">
    <location>
        <begin position="281"/>
        <end position="307"/>
    </location>
</feature>
<comment type="caution">
    <text evidence="9">The sequence shown here is derived from an EMBL/GenBank/DDBJ whole genome shotgun (WGS) entry which is preliminary data.</text>
</comment>
<evidence type="ECO:0000313" key="9">
    <source>
        <dbReference type="EMBL" id="KAK7234113.1"/>
    </source>
</evidence>
<feature type="transmembrane region" description="Helical" evidence="7">
    <location>
        <begin position="117"/>
        <end position="139"/>
    </location>
</feature>
<feature type="signal peptide" evidence="8">
    <location>
        <begin position="1"/>
        <end position="27"/>
    </location>
</feature>
<feature type="transmembrane region" description="Helical" evidence="7">
    <location>
        <begin position="197"/>
        <end position="221"/>
    </location>
</feature>
<keyword evidence="2 7" id="KW-0813">Transport</keyword>
<comment type="subcellular location">
    <subcellularLocation>
        <location evidence="1 7">Membrane</location>
        <topology evidence="1 7">Multi-pass membrane protein</topology>
    </subcellularLocation>
</comment>
<feature type="chain" id="PRO_5046616465" description="Phosphate transporter" evidence="8">
    <location>
        <begin position="28"/>
        <end position="565"/>
    </location>
</feature>
<reference evidence="9 10" key="1">
    <citation type="submission" date="2024-03" db="EMBL/GenBank/DDBJ databases">
        <title>Aureococcus anophagefferens CCMP1851 and Kratosvirus quantuckense: Draft genome of a second virus-susceptible host strain in the model system.</title>
        <authorList>
            <person name="Chase E."/>
            <person name="Truchon A.R."/>
            <person name="Schepens W."/>
            <person name="Wilhelm S.W."/>
        </authorList>
    </citation>
    <scope>NUCLEOTIDE SEQUENCE [LARGE SCALE GENOMIC DNA]</scope>
    <source>
        <strain evidence="9 10">CCMP1851</strain>
    </source>
</reference>
<keyword evidence="10" id="KW-1185">Reference proteome</keyword>
<evidence type="ECO:0000256" key="1">
    <source>
        <dbReference type="ARBA" id="ARBA00004141"/>
    </source>
</evidence>
<comment type="similarity">
    <text evidence="7">Belongs to the inorganic phosphate transporter (PiT) (TC 2.A.20) family.</text>
</comment>
<evidence type="ECO:0000256" key="6">
    <source>
        <dbReference type="ARBA" id="ARBA00023136"/>
    </source>
</evidence>
<dbReference type="InterPro" id="IPR001204">
    <property type="entry name" value="Phos_transporter"/>
</dbReference>
<dbReference type="EMBL" id="JBBJCI010000347">
    <property type="protein sequence ID" value="KAK7234113.1"/>
    <property type="molecule type" value="Genomic_DNA"/>
</dbReference>
<keyword evidence="3 7" id="KW-0592">Phosphate transport</keyword>